<gene>
    <name evidence="1" type="ORF">N7G274_009442</name>
</gene>
<reference evidence="1 2" key="1">
    <citation type="submission" date="2024-09" db="EMBL/GenBank/DDBJ databases">
        <title>Rethinking Asexuality: The Enigmatic Case of Functional Sexual Genes in Lepraria (Stereocaulaceae).</title>
        <authorList>
            <person name="Doellman M."/>
            <person name="Sun Y."/>
            <person name="Barcenas-Pena A."/>
            <person name="Lumbsch H.T."/>
            <person name="Grewe F."/>
        </authorList>
    </citation>
    <scope>NUCLEOTIDE SEQUENCE [LARGE SCALE GENOMIC DNA]</scope>
    <source>
        <strain evidence="1 2">Mercado 3170</strain>
    </source>
</reference>
<accession>A0ABR3ZVU2</accession>
<protein>
    <submittedName>
        <fullName evidence="1">Uncharacterized protein</fullName>
    </submittedName>
</protein>
<evidence type="ECO:0000313" key="2">
    <source>
        <dbReference type="Proteomes" id="UP001590950"/>
    </source>
</evidence>
<name>A0ABR3ZVU2_9LECA</name>
<dbReference type="Proteomes" id="UP001590950">
    <property type="component" value="Unassembled WGS sequence"/>
</dbReference>
<proteinExistence type="predicted"/>
<comment type="caution">
    <text evidence="1">The sequence shown here is derived from an EMBL/GenBank/DDBJ whole genome shotgun (WGS) entry which is preliminary data.</text>
</comment>
<evidence type="ECO:0000313" key="1">
    <source>
        <dbReference type="EMBL" id="KAL2037717.1"/>
    </source>
</evidence>
<keyword evidence="2" id="KW-1185">Reference proteome</keyword>
<sequence>MTIAVMVGDRSLSHITCTTTINRRDFLFASWLDIFRFEAQQWMVNIGGMVGWQDGRKARGALRGTSGWASMQPLRSSFNFLPNHSIPTPTACISCELHI</sequence>
<organism evidence="1 2">
    <name type="scientific">Stereocaulon virgatum</name>
    <dbReference type="NCBI Taxonomy" id="373712"/>
    <lineage>
        <taxon>Eukaryota</taxon>
        <taxon>Fungi</taxon>
        <taxon>Dikarya</taxon>
        <taxon>Ascomycota</taxon>
        <taxon>Pezizomycotina</taxon>
        <taxon>Lecanoromycetes</taxon>
        <taxon>OSLEUM clade</taxon>
        <taxon>Lecanoromycetidae</taxon>
        <taxon>Lecanorales</taxon>
        <taxon>Lecanorineae</taxon>
        <taxon>Stereocaulaceae</taxon>
        <taxon>Stereocaulon</taxon>
    </lineage>
</organism>
<dbReference type="EMBL" id="JBEFKJ010000037">
    <property type="protein sequence ID" value="KAL2037717.1"/>
    <property type="molecule type" value="Genomic_DNA"/>
</dbReference>